<dbReference type="OrthoDB" id="6712663at2759"/>
<comment type="caution">
    <text evidence="1">The sequence shown here is derived from an EMBL/GenBank/DDBJ whole genome shotgun (WGS) entry which is preliminary data.</text>
</comment>
<keyword evidence="2" id="KW-1185">Reference proteome</keyword>
<accession>A0A9P0LFM7</accession>
<organism evidence="1 2">
    <name type="scientific">Acanthoscelides obtectus</name>
    <name type="common">Bean weevil</name>
    <name type="synonym">Bruchus obtectus</name>
    <dbReference type="NCBI Taxonomy" id="200917"/>
    <lineage>
        <taxon>Eukaryota</taxon>
        <taxon>Metazoa</taxon>
        <taxon>Ecdysozoa</taxon>
        <taxon>Arthropoda</taxon>
        <taxon>Hexapoda</taxon>
        <taxon>Insecta</taxon>
        <taxon>Pterygota</taxon>
        <taxon>Neoptera</taxon>
        <taxon>Endopterygota</taxon>
        <taxon>Coleoptera</taxon>
        <taxon>Polyphaga</taxon>
        <taxon>Cucujiformia</taxon>
        <taxon>Chrysomeloidea</taxon>
        <taxon>Chrysomelidae</taxon>
        <taxon>Bruchinae</taxon>
        <taxon>Bruchini</taxon>
        <taxon>Acanthoscelides</taxon>
    </lineage>
</organism>
<proteinExistence type="predicted"/>
<dbReference type="Proteomes" id="UP001152888">
    <property type="component" value="Unassembled WGS sequence"/>
</dbReference>
<evidence type="ECO:0000313" key="1">
    <source>
        <dbReference type="EMBL" id="CAH1993631.1"/>
    </source>
</evidence>
<dbReference type="EMBL" id="CAKOFQ010007177">
    <property type="protein sequence ID" value="CAH1993631.1"/>
    <property type="molecule type" value="Genomic_DNA"/>
</dbReference>
<protein>
    <submittedName>
        <fullName evidence="1">Uncharacterized protein</fullName>
    </submittedName>
</protein>
<gene>
    <name evidence="1" type="ORF">ACAOBT_LOCUS21620</name>
</gene>
<dbReference type="AlphaFoldDB" id="A0A9P0LFM7"/>
<evidence type="ECO:0000313" key="2">
    <source>
        <dbReference type="Proteomes" id="UP001152888"/>
    </source>
</evidence>
<reference evidence="1" key="1">
    <citation type="submission" date="2022-03" db="EMBL/GenBank/DDBJ databases">
        <authorList>
            <person name="Sayadi A."/>
        </authorList>
    </citation>
    <scope>NUCLEOTIDE SEQUENCE</scope>
</reference>
<sequence length="291" mass="33311">MEIINPIYNCAIITISPNESCLSFEEVNQRLTIYNEHLSVYLVAVCGNYCVGKALIRYKMARGIWIFAVCLLVTGLSLCNAEQQQLAPLKRSVRSAMQGLSSIMYEKVKNTVVRECMENGYQNGDDLKETIDQAKECLKNKKMFITPKAAFLDHVDSCTQEAVRKVRNCMPDDRKYFPEFIQDLMKSVVSMMYEDFDIMRVDLAACAPSLVQTSKQLEYINCLKKVSKETEDEDNIPSSRAAFCKRYLPATECFVKWVKSSCPDSENLRKFREDYYAASERPCEVKEVNSV</sequence>
<name>A0A9P0LFM7_ACAOB</name>